<dbReference type="Pfam" id="PF13551">
    <property type="entry name" value="HTH_29"/>
    <property type="match status" value="1"/>
</dbReference>
<dbReference type="InterPro" id="IPR009057">
    <property type="entry name" value="Homeodomain-like_sf"/>
</dbReference>
<evidence type="ECO:0000259" key="1">
    <source>
        <dbReference type="Pfam" id="PF13358"/>
    </source>
</evidence>
<dbReference type="EMBL" id="JBHSLC010000053">
    <property type="protein sequence ID" value="MFC5357898.1"/>
    <property type="molecule type" value="Genomic_DNA"/>
</dbReference>
<dbReference type="InterPro" id="IPR052702">
    <property type="entry name" value="MscS-like_channel"/>
</dbReference>
<dbReference type="SUPFAM" id="SSF46689">
    <property type="entry name" value="Homeodomain-like"/>
    <property type="match status" value="1"/>
</dbReference>
<dbReference type="SUPFAM" id="SSF53098">
    <property type="entry name" value="Ribonuclease H-like"/>
    <property type="match status" value="1"/>
</dbReference>
<comment type="caution">
    <text evidence="2">The sequence shown here is derived from an EMBL/GenBank/DDBJ whole genome shotgun (WGS) entry which is preliminary data.</text>
</comment>
<sequence>MARGPKIELTGEDHARLDKLLTAPGTPNRHLWRARIVLLSAAGLGTTAIVRRVGKSKQTVWRWQECFVEEGVNGLLRDRPRPGRPPSVSADEVRGVVETTLRETPANATHWSTRTLARVVGLGKTTIQKIWREHGLKPHLTKGFKVSNVPAFVEKVRDVVGPYIDPPEHAVVLSVDEKSQIQALERTQAPLPMTRAQPQTRTHDYTRHGTTTLFAALDVKTGHVIGRCMMRHRHQEFLRFLGVVDRETPAHLDVHLIADNYKTHKHPKVQAWLKRHPRFHMHFTPSSASWLNLVERLFSELTCRRLRRGIFHSVAQLQAAINRYLRDRNGAPKPFIWTKSADTIIRKWQRAKRNLTSRAGH</sequence>
<proteinExistence type="predicted"/>
<dbReference type="InterPro" id="IPR047655">
    <property type="entry name" value="Transpos_IS630-like"/>
</dbReference>
<dbReference type="PANTHER" id="PTHR30347">
    <property type="entry name" value="POTASSIUM CHANNEL RELATED"/>
    <property type="match status" value="1"/>
</dbReference>
<protein>
    <submittedName>
        <fullName evidence="2">IS630 family transposase</fullName>
    </submittedName>
</protein>
<dbReference type="InterPro" id="IPR036397">
    <property type="entry name" value="RNaseH_sf"/>
</dbReference>
<dbReference type="RefSeq" id="WP_376997574.1">
    <property type="nucleotide sequence ID" value="NZ_JBHSLC010000053.1"/>
</dbReference>
<dbReference type="Proteomes" id="UP001596166">
    <property type="component" value="Unassembled WGS sequence"/>
</dbReference>
<feature type="domain" description="Tc1-like transposase DDE" evidence="1">
    <location>
        <begin position="173"/>
        <end position="317"/>
    </location>
</feature>
<dbReference type="NCBIfam" id="NF033545">
    <property type="entry name" value="transpos_IS630"/>
    <property type="match status" value="1"/>
</dbReference>
<evidence type="ECO:0000313" key="2">
    <source>
        <dbReference type="EMBL" id="MFC5357898.1"/>
    </source>
</evidence>
<dbReference type="InterPro" id="IPR038717">
    <property type="entry name" value="Tc1-like_DDE_dom"/>
</dbReference>
<dbReference type="Pfam" id="PF13358">
    <property type="entry name" value="DDE_3"/>
    <property type="match status" value="1"/>
</dbReference>
<dbReference type="InterPro" id="IPR012337">
    <property type="entry name" value="RNaseH-like_sf"/>
</dbReference>
<accession>A0ABW0GCF1</accession>
<name>A0ABW0GCF1_9PROT</name>
<keyword evidence="3" id="KW-1185">Reference proteome</keyword>
<evidence type="ECO:0000313" key="3">
    <source>
        <dbReference type="Proteomes" id="UP001596166"/>
    </source>
</evidence>
<reference evidence="3" key="1">
    <citation type="journal article" date="2019" name="Int. J. Syst. Evol. Microbiol.">
        <title>The Global Catalogue of Microorganisms (GCM) 10K type strain sequencing project: providing services to taxonomists for standard genome sequencing and annotation.</title>
        <authorList>
            <consortium name="The Broad Institute Genomics Platform"/>
            <consortium name="The Broad Institute Genome Sequencing Center for Infectious Disease"/>
            <person name="Wu L."/>
            <person name="Ma J."/>
        </authorList>
    </citation>
    <scope>NUCLEOTIDE SEQUENCE [LARGE SCALE GENOMIC DNA]</scope>
    <source>
        <strain evidence="3">CCUG 58760</strain>
    </source>
</reference>
<gene>
    <name evidence="2" type="ORF">ACFPMG_23160</name>
</gene>
<dbReference type="PANTHER" id="PTHR30347:SF1">
    <property type="entry name" value="MECHANOSENSITIVE CHANNEL MSCK"/>
    <property type="match status" value="1"/>
</dbReference>
<organism evidence="2 3">
    <name type="scientific">Azospirillum himalayense</name>
    <dbReference type="NCBI Taxonomy" id="654847"/>
    <lineage>
        <taxon>Bacteria</taxon>
        <taxon>Pseudomonadati</taxon>
        <taxon>Pseudomonadota</taxon>
        <taxon>Alphaproteobacteria</taxon>
        <taxon>Rhodospirillales</taxon>
        <taxon>Azospirillaceae</taxon>
        <taxon>Azospirillum</taxon>
    </lineage>
</organism>
<dbReference type="Gene3D" id="3.30.420.10">
    <property type="entry name" value="Ribonuclease H-like superfamily/Ribonuclease H"/>
    <property type="match status" value="1"/>
</dbReference>